<dbReference type="EMBL" id="BPVZ01000156">
    <property type="protein sequence ID" value="GKV42180.1"/>
    <property type="molecule type" value="Genomic_DNA"/>
</dbReference>
<organism evidence="1 2">
    <name type="scientific">Rubroshorea leprosula</name>
    <dbReference type="NCBI Taxonomy" id="152421"/>
    <lineage>
        <taxon>Eukaryota</taxon>
        <taxon>Viridiplantae</taxon>
        <taxon>Streptophyta</taxon>
        <taxon>Embryophyta</taxon>
        <taxon>Tracheophyta</taxon>
        <taxon>Spermatophyta</taxon>
        <taxon>Magnoliopsida</taxon>
        <taxon>eudicotyledons</taxon>
        <taxon>Gunneridae</taxon>
        <taxon>Pentapetalae</taxon>
        <taxon>rosids</taxon>
        <taxon>malvids</taxon>
        <taxon>Malvales</taxon>
        <taxon>Dipterocarpaceae</taxon>
        <taxon>Rubroshorea</taxon>
    </lineage>
</organism>
<accession>A0AAV5LY66</accession>
<dbReference type="AlphaFoldDB" id="A0AAV5LY66"/>
<keyword evidence="2" id="KW-1185">Reference proteome</keyword>
<evidence type="ECO:0000313" key="1">
    <source>
        <dbReference type="EMBL" id="GKV42180.1"/>
    </source>
</evidence>
<reference evidence="1 2" key="1">
    <citation type="journal article" date="2021" name="Commun. Biol.">
        <title>The genome of Shorea leprosula (Dipterocarpaceae) highlights the ecological relevance of drought in aseasonal tropical rainforests.</title>
        <authorList>
            <person name="Ng K.K.S."/>
            <person name="Kobayashi M.J."/>
            <person name="Fawcett J.A."/>
            <person name="Hatakeyama M."/>
            <person name="Paape T."/>
            <person name="Ng C.H."/>
            <person name="Ang C.C."/>
            <person name="Tnah L.H."/>
            <person name="Lee C.T."/>
            <person name="Nishiyama T."/>
            <person name="Sese J."/>
            <person name="O'Brien M.J."/>
            <person name="Copetti D."/>
            <person name="Mohd Noor M.I."/>
            <person name="Ong R.C."/>
            <person name="Putra M."/>
            <person name="Sireger I.Z."/>
            <person name="Indrioko S."/>
            <person name="Kosugi Y."/>
            <person name="Izuno A."/>
            <person name="Isagi Y."/>
            <person name="Lee S.L."/>
            <person name="Shimizu K.K."/>
        </authorList>
    </citation>
    <scope>NUCLEOTIDE SEQUENCE [LARGE SCALE GENOMIC DNA]</scope>
    <source>
        <strain evidence="1">214</strain>
    </source>
</reference>
<gene>
    <name evidence="1" type="ORF">SLEP1_g49617</name>
</gene>
<comment type="caution">
    <text evidence="1">The sequence shown here is derived from an EMBL/GenBank/DDBJ whole genome shotgun (WGS) entry which is preliminary data.</text>
</comment>
<dbReference type="Gene3D" id="2.60.120.1030">
    <property type="entry name" value="Clp1, DNA binding domain"/>
    <property type="match status" value="1"/>
</dbReference>
<protein>
    <submittedName>
        <fullName evidence="1">Uncharacterized protein</fullName>
    </submittedName>
</protein>
<name>A0AAV5LY66_9ROSI</name>
<dbReference type="Proteomes" id="UP001054252">
    <property type="component" value="Unassembled WGS sequence"/>
</dbReference>
<evidence type="ECO:0000313" key="2">
    <source>
        <dbReference type="Proteomes" id="UP001054252"/>
    </source>
</evidence>
<dbReference type="InterPro" id="IPR038239">
    <property type="entry name" value="Clp1_N_sf"/>
</dbReference>
<proteinExistence type="predicted"/>
<sequence length="63" mass="6639">MENSIISLLKMSFGGAAMGALTTSGSGLSSIEQVKLERKSELRIEVGNDTPLRLCLLNGSAEI</sequence>